<feature type="transmembrane region" description="Helical" evidence="1">
    <location>
        <begin position="5"/>
        <end position="22"/>
    </location>
</feature>
<gene>
    <name evidence="2" type="ORF">O1D97_02880</name>
</gene>
<keyword evidence="1" id="KW-0472">Membrane</keyword>
<keyword evidence="1" id="KW-1133">Transmembrane helix</keyword>
<dbReference type="Proteomes" id="UP001149719">
    <property type="component" value="Unassembled WGS sequence"/>
</dbReference>
<dbReference type="RefSeq" id="WP_269122651.1">
    <property type="nucleotide sequence ID" value="NZ_JAPUBN010000010.1"/>
</dbReference>
<feature type="transmembrane region" description="Helical" evidence="1">
    <location>
        <begin position="218"/>
        <end position="241"/>
    </location>
</feature>
<dbReference type="EMBL" id="JAPUBN010000010">
    <property type="protein sequence ID" value="MCZ2720613.1"/>
    <property type="molecule type" value="Genomic_DNA"/>
</dbReference>
<dbReference type="InterPro" id="IPR038770">
    <property type="entry name" value="Na+/solute_symporter_sf"/>
</dbReference>
<feature type="transmembrane region" description="Helical" evidence="1">
    <location>
        <begin position="155"/>
        <end position="173"/>
    </location>
</feature>
<reference evidence="2" key="1">
    <citation type="submission" date="2022-12" db="EMBL/GenBank/DDBJ databases">
        <title>Marinomonas 15G1-11 sp. nov, isolated from marine algae.</title>
        <authorList>
            <person name="Butt M."/>
            <person name="Choi D.G."/>
            <person name="Kim J.M."/>
            <person name="Lee J.K."/>
            <person name="Baek J.H."/>
            <person name="Jeon C.O."/>
        </authorList>
    </citation>
    <scope>NUCLEOTIDE SEQUENCE</scope>
    <source>
        <strain evidence="2">15G1-11</strain>
    </source>
</reference>
<evidence type="ECO:0000313" key="2">
    <source>
        <dbReference type="EMBL" id="MCZ2720613.1"/>
    </source>
</evidence>
<keyword evidence="3" id="KW-1185">Reference proteome</keyword>
<organism evidence="2 3">
    <name type="scientific">Marinomonas phaeophyticola</name>
    <dbReference type="NCBI Taxonomy" id="3004091"/>
    <lineage>
        <taxon>Bacteria</taxon>
        <taxon>Pseudomonadati</taxon>
        <taxon>Pseudomonadota</taxon>
        <taxon>Gammaproteobacteria</taxon>
        <taxon>Oceanospirillales</taxon>
        <taxon>Oceanospirillaceae</taxon>
        <taxon>Marinomonas</taxon>
    </lineage>
</organism>
<evidence type="ECO:0000313" key="3">
    <source>
        <dbReference type="Proteomes" id="UP001149719"/>
    </source>
</evidence>
<accession>A0ABT4JQH6</accession>
<feature type="transmembrane region" description="Helical" evidence="1">
    <location>
        <begin position="185"/>
        <end position="206"/>
    </location>
</feature>
<protein>
    <recommendedName>
        <fullName evidence="4">BASS family bile acid:Na+ symporter</fullName>
    </recommendedName>
</protein>
<proteinExistence type="predicted"/>
<evidence type="ECO:0000256" key="1">
    <source>
        <dbReference type="SAM" id="Phobius"/>
    </source>
</evidence>
<name>A0ABT4JQH6_9GAMM</name>
<comment type="caution">
    <text evidence="2">The sequence shown here is derived from an EMBL/GenBank/DDBJ whole genome shotgun (WGS) entry which is preliminary data.</text>
</comment>
<feature type="transmembrane region" description="Helical" evidence="1">
    <location>
        <begin position="28"/>
        <end position="47"/>
    </location>
</feature>
<dbReference type="Gene3D" id="1.20.1530.20">
    <property type="match status" value="1"/>
</dbReference>
<keyword evidence="1" id="KW-0812">Transmembrane</keyword>
<feature type="transmembrane region" description="Helical" evidence="1">
    <location>
        <begin position="91"/>
        <end position="111"/>
    </location>
</feature>
<sequence length="302" mass="33308">MLSFLVKHSLVFMFVAAIVGFLCPQYSLAFFPFLPYVLFSLMVLTLLSMKQSALMKVLLKPMVWKYACYHSFGLMVLCVTSSWLLGVSDDLMLAIGAVAATGSLFATPAIIRVLGFDVLMAMAMTIASTLLLPVAIYLLLLVTQAGDIALDVQTYSIRLLVFIFGPMFLSFLLHRFVRPEKVSRFLMAVAPYTVLLVFAFPFGLIGEFRLMWDESPMMAYQYLAIGTFLCAVFFTTGFFLYRAKGIELGFVAAVASGNRNVLLTYTIAGGLLGPAFLPLAGAIQAPTYLLPVIAKWLAKRIK</sequence>
<feature type="transmembrane region" description="Helical" evidence="1">
    <location>
        <begin position="67"/>
        <end position="85"/>
    </location>
</feature>
<evidence type="ECO:0008006" key="4">
    <source>
        <dbReference type="Google" id="ProtNLM"/>
    </source>
</evidence>
<feature type="transmembrane region" description="Helical" evidence="1">
    <location>
        <begin position="118"/>
        <end position="143"/>
    </location>
</feature>